<feature type="domain" description="C-glycoside deglycosidase beta subunit" evidence="5">
    <location>
        <begin position="24"/>
        <end position="115"/>
    </location>
</feature>
<evidence type="ECO:0000256" key="3">
    <source>
        <dbReference type="ARBA" id="ARBA00046336"/>
    </source>
</evidence>
<accession>A0A941BFF8</accession>
<evidence type="ECO:0000256" key="1">
    <source>
        <dbReference type="ARBA" id="ARBA00023239"/>
    </source>
</evidence>
<protein>
    <recommendedName>
        <fullName evidence="4">C-deglycosylation enzyme beta subunit</fullName>
    </recommendedName>
</protein>
<evidence type="ECO:0000256" key="2">
    <source>
        <dbReference type="ARBA" id="ARBA00023277"/>
    </source>
</evidence>
<gene>
    <name evidence="6" type="ORF">KAK03_02675</name>
</gene>
<dbReference type="Proteomes" id="UP000676246">
    <property type="component" value="Unassembled WGS sequence"/>
</dbReference>
<keyword evidence="1" id="KW-0456">Lyase</keyword>
<reference evidence="6 7" key="1">
    <citation type="submission" date="2021-04" db="EMBL/GenBank/DDBJ databases">
        <title>The genome sequence of Ideonella sp. 3Y2.</title>
        <authorList>
            <person name="Liu Y."/>
        </authorList>
    </citation>
    <scope>NUCLEOTIDE SEQUENCE [LARGE SCALE GENOMIC DNA]</scope>
    <source>
        <strain evidence="6 7">3Y2</strain>
    </source>
</reference>
<sequence length="132" mass="14763">MARFFKNAFSDYLITPEDSRITPEGLVLDLRLPWYRSLPLSVVMPTQLLVDGQTVPLDGATVEYEGRRYTLAELPEQTGVSWFIQDSVLLHVPTPQPLASGPHHVVVTLNLYPPYIPMLTHVTRGDAHVQAA</sequence>
<dbReference type="EMBL" id="JAGQDD010000001">
    <property type="protein sequence ID" value="MBQ0929373.1"/>
    <property type="molecule type" value="Genomic_DNA"/>
</dbReference>
<evidence type="ECO:0000313" key="7">
    <source>
        <dbReference type="Proteomes" id="UP000676246"/>
    </source>
</evidence>
<dbReference type="GO" id="GO:0016829">
    <property type="term" value="F:lyase activity"/>
    <property type="evidence" value="ECO:0007669"/>
    <property type="project" value="UniProtKB-KW"/>
</dbReference>
<comment type="similarity">
    <text evidence="3">Belongs to the C-glycoside deglycosidase beta subunit family.</text>
</comment>
<name>A0A941BFF8_9BURK</name>
<evidence type="ECO:0000313" key="6">
    <source>
        <dbReference type="EMBL" id="MBQ0929373.1"/>
    </source>
</evidence>
<dbReference type="AlphaFoldDB" id="A0A941BFF8"/>
<evidence type="ECO:0000259" key="5">
    <source>
        <dbReference type="Pfam" id="PF19906"/>
    </source>
</evidence>
<keyword evidence="2" id="KW-0119">Carbohydrate metabolism</keyword>
<dbReference type="RefSeq" id="WP_210851618.1">
    <property type="nucleotide sequence ID" value="NZ_JAGQDD010000001.1"/>
</dbReference>
<proteinExistence type="inferred from homology"/>
<dbReference type="Pfam" id="PF19906">
    <property type="entry name" value="CGDB"/>
    <property type="match status" value="1"/>
</dbReference>
<organism evidence="6 7">
    <name type="scientific">Ideonella alba</name>
    <dbReference type="NCBI Taxonomy" id="2824118"/>
    <lineage>
        <taxon>Bacteria</taxon>
        <taxon>Pseudomonadati</taxon>
        <taxon>Pseudomonadota</taxon>
        <taxon>Betaproteobacteria</taxon>
        <taxon>Burkholderiales</taxon>
        <taxon>Sphaerotilaceae</taxon>
        <taxon>Ideonella</taxon>
    </lineage>
</organism>
<keyword evidence="7" id="KW-1185">Reference proteome</keyword>
<dbReference type="InterPro" id="IPR045959">
    <property type="entry name" value="CGDB"/>
</dbReference>
<comment type="caution">
    <text evidence="6">The sequence shown here is derived from an EMBL/GenBank/DDBJ whole genome shotgun (WGS) entry which is preliminary data.</text>
</comment>
<evidence type="ECO:0000256" key="4">
    <source>
        <dbReference type="ARBA" id="ARBA00047208"/>
    </source>
</evidence>